<dbReference type="EMBL" id="JANBOI010000918">
    <property type="protein sequence ID" value="KAJ1728011.1"/>
    <property type="molecule type" value="Genomic_DNA"/>
</dbReference>
<dbReference type="PANTHER" id="PTHR17985">
    <property type="entry name" value="SER/THR-RICH PROTEIN T10 IN DGCR REGION"/>
    <property type="match status" value="1"/>
</dbReference>
<comment type="caution">
    <text evidence="1">The sequence shown here is derived from an EMBL/GenBank/DDBJ whole genome shotgun (WGS) entry which is preliminary data.</text>
</comment>
<dbReference type="PANTHER" id="PTHR17985:SF8">
    <property type="entry name" value="TRANSPORT AND GOLGI ORGANIZATION PROTEIN 2 HOMOLOG"/>
    <property type="match status" value="1"/>
</dbReference>
<reference evidence="1" key="1">
    <citation type="submission" date="2022-07" db="EMBL/GenBank/DDBJ databases">
        <title>Phylogenomic reconstructions and comparative analyses of Kickxellomycotina fungi.</title>
        <authorList>
            <person name="Reynolds N.K."/>
            <person name="Stajich J.E."/>
            <person name="Barry K."/>
            <person name="Grigoriev I.V."/>
            <person name="Crous P."/>
            <person name="Smith M.E."/>
        </authorList>
    </citation>
    <scope>NUCLEOTIDE SEQUENCE</scope>
    <source>
        <strain evidence="1">BCRC 34381</strain>
    </source>
</reference>
<evidence type="ECO:0000313" key="2">
    <source>
        <dbReference type="Proteomes" id="UP001143981"/>
    </source>
</evidence>
<dbReference type="InterPro" id="IPR008551">
    <property type="entry name" value="TANGO2"/>
</dbReference>
<evidence type="ECO:0000313" key="1">
    <source>
        <dbReference type="EMBL" id="KAJ1728011.1"/>
    </source>
</evidence>
<organism evidence="1 2">
    <name type="scientific">Coemansia biformis</name>
    <dbReference type="NCBI Taxonomy" id="1286918"/>
    <lineage>
        <taxon>Eukaryota</taxon>
        <taxon>Fungi</taxon>
        <taxon>Fungi incertae sedis</taxon>
        <taxon>Zoopagomycota</taxon>
        <taxon>Kickxellomycotina</taxon>
        <taxon>Kickxellomycetes</taxon>
        <taxon>Kickxellales</taxon>
        <taxon>Kickxellaceae</taxon>
        <taxon>Coemansia</taxon>
    </lineage>
</organism>
<dbReference type="OrthoDB" id="191601at2759"/>
<dbReference type="AlphaFoldDB" id="A0A9W8CUU7"/>
<keyword evidence="2" id="KW-1185">Reference proteome</keyword>
<dbReference type="Pfam" id="PF05742">
    <property type="entry name" value="TANGO2"/>
    <property type="match status" value="1"/>
</dbReference>
<proteinExistence type="predicted"/>
<gene>
    <name evidence="1" type="primary">TANGO2</name>
    <name evidence="1" type="ORF">LPJ61_004274</name>
</gene>
<name>A0A9W8CUU7_9FUNG</name>
<sequence length="303" mass="33399">MCVTFWQLADEHSGDGVRFILAFNRDEYFERPTKEFHIWESHPTICAPKDMEPLSEAERGSWIGVNRRGLLAILTNYRGTDQAADGAISRGALVRDFLLETPATPGGQVVEATSNRDIAREYAEKVFQERELYSGFNLVLFDLASEHMESWYVTNRGEGGGTVRRLDRGKPAGLSNSTIDHPWAKVDRGLKAFADIIASRPSPDEHTVAELMWLMRDTGPFSTACPPQRLADLEQCIFVPPTGGPGKGLYHRGYGTRTTHVLLLRECELTIAGCSYSADGACEAGSDGASPSVMRFLIDAPSL</sequence>
<protein>
    <submittedName>
        <fullName evidence="1">Transport and Golgi organization protein 2</fullName>
    </submittedName>
</protein>
<accession>A0A9W8CUU7</accession>
<dbReference type="Proteomes" id="UP001143981">
    <property type="component" value="Unassembled WGS sequence"/>
</dbReference>